<name>A0A0E9R4H1_ANGAN</name>
<reference evidence="1" key="2">
    <citation type="journal article" date="2015" name="Fish Shellfish Immunol.">
        <title>Early steps in the European eel (Anguilla anguilla)-Vibrio vulnificus interaction in the gills: Role of the RtxA13 toxin.</title>
        <authorList>
            <person name="Callol A."/>
            <person name="Pajuelo D."/>
            <person name="Ebbesson L."/>
            <person name="Teles M."/>
            <person name="MacKenzie S."/>
            <person name="Amaro C."/>
        </authorList>
    </citation>
    <scope>NUCLEOTIDE SEQUENCE</scope>
</reference>
<protein>
    <submittedName>
        <fullName evidence="1">Uncharacterized protein</fullName>
    </submittedName>
</protein>
<evidence type="ECO:0000313" key="1">
    <source>
        <dbReference type="EMBL" id="JAH23223.1"/>
    </source>
</evidence>
<accession>A0A0E9R4H1</accession>
<reference evidence="1" key="1">
    <citation type="submission" date="2014-11" db="EMBL/GenBank/DDBJ databases">
        <authorList>
            <person name="Amaro Gonzalez C."/>
        </authorList>
    </citation>
    <scope>NUCLEOTIDE SEQUENCE</scope>
</reference>
<dbReference type="EMBL" id="GBXM01085354">
    <property type="protein sequence ID" value="JAH23223.1"/>
    <property type="molecule type" value="Transcribed_RNA"/>
</dbReference>
<sequence>MIQLTVLLYTALPRARFNTIRRGGGGKSVSALPTACKLR</sequence>
<organism evidence="1">
    <name type="scientific">Anguilla anguilla</name>
    <name type="common">European freshwater eel</name>
    <name type="synonym">Muraena anguilla</name>
    <dbReference type="NCBI Taxonomy" id="7936"/>
    <lineage>
        <taxon>Eukaryota</taxon>
        <taxon>Metazoa</taxon>
        <taxon>Chordata</taxon>
        <taxon>Craniata</taxon>
        <taxon>Vertebrata</taxon>
        <taxon>Euteleostomi</taxon>
        <taxon>Actinopterygii</taxon>
        <taxon>Neopterygii</taxon>
        <taxon>Teleostei</taxon>
        <taxon>Anguilliformes</taxon>
        <taxon>Anguillidae</taxon>
        <taxon>Anguilla</taxon>
    </lineage>
</organism>
<dbReference type="AlphaFoldDB" id="A0A0E9R4H1"/>
<proteinExistence type="predicted"/>